<evidence type="ECO:0000313" key="3">
    <source>
        <dbReference type="Proteomes" id="UP000006820"/>
    </source>
</evidence>
<dbReference type="InterPro" id="IPR048469">
    <property type="entry name" value="YchJ-like_M"/>
</dbReference>
<dbReference type="eggNOG" id="COG3012">
    <property type="taxonomic scope" value="Bacteria"/>
</dbReference>
<dbReference type="SUPFAM" id="SSF54427">
    <property type="entry name" value="NTF2-like"/>
    <property type="match status" value="1"/>
</dbReference>
<protein>
    <recommendedName>
        <fullName evidence="1">YchJ-like middle NTF2-like domain-containing protein</fullName>
    </recommendedName>
</protein>
<feature type="domain" description="YchJ-like middle NTF2-like" evidence="1">
    <location>
        <begin position="31"/>
        <end position="125"/>
    </location>
</feature>
<keyword evidence="3" id="KW-1185">Reference proteome</keyword>
<evidence type="ECO:0000313" key="2">
    <source>
        <dbReference type="EMBL" id="BAD59496.1"/>
    </source>
</evidence>
<dbReference type="HOGENOM" id="CLU_099590_2_0_11"/>
<dbReference type="PANTHER" id="PTHR33747:SF1">
    <property type="entry name" value="ADENYLATE CYCLASE-ASSOCIATED CAP C-TERMINAL DOMAIN-CONTAINING PROTEIN"/>
    <property type="match status" value="1"/>
</dbReference>
<dbReference type="AlphaFoldDB" id="Q5YQP5"/>
<proteinExistence type="predicted"/>
<sequence>MSAPSSCPCRRGEPFDRCCGPVLAGQRQAATAEALMRSRYVAFAVGDADYLLRSWHSRTRPKRLSLDHGLRWRFLEIVRTERGGPFDDTGVVEFVAHYRTDEGRGELHEVSRFAREDGQWRYLDGDIED</sequence>
<dbReference type="KEGG" id="nfa:NFA_46450"/>
<organism evidence="2 3">
    <name type="scientific">Nocardia farcinica (strain IFM 10152)</name>
    <dbReference type="NCBI Taxonomy" id="247156"/>
    <lineage>
        <taxon>Bacteria</taxon>
        <taxon>Bacillati</taxon>
        <taxon>Actinomycetota</taxon>
        <taxon>Actinomycetes</taxon>
        <taxon>Mycobacteriales</taxon>
        <taxon>Nocardiaceae</taxon>
        <taxon>Nocardia</taxon>
    </lineage>
</organism>
<dbReference type="Gene3D" id="3.10.450.50">
    <property type="match status" value="1"/>
</dbReference>
<dbReference type="RefSeq" id="WP_011211180.1">
    <property type="nucleotide sequence ID" value="NC_006361.1"/>
</dbReference>
<gene>
    <name evidence="2" type="ordered locus">NFA_46450</name>
</gene>
<dbReference type="Pfam" id="PF17775">
    <property type="entry name" value="YchJ_M-like"/>
    <property type="match status" value="1"/>
</dbReference>
<dbReference type="PANTHER" id="PTHR33747">
    <property type="entry name" value="UPF0225 PROTEIN SCO1677"/>
    <property type="match status" value="1"/>
</dbReference>
<reference evidence="2 3" key="1">
    <citation type="journal article" date="2004" name="Proc. Natl. Acad. Sci. U.S.A.">
        <title>The complete genomic sequence of Nocardia farcinica IFM 10152.</title>
        <authorList>
            <person name="Ishikawa J."/>
            <person name="Yamashita A."/>
            <person name="Mikami Y."/>
            <person name="Hoshino Y."/>
            <person name="Kurita H."/>
            <person name="Hotta K."/>
            <person name="Shiba T."/>
            <person name="Hattori M."/>
        </authorList>
    </citation>
    <scope>NUCLEOTIDE SEQUENCE [LARGE SCALE GENOMIC DNA]</scope>
    <source>
        <strain evidence="2 3">IFM 10152</strain>
    </source>
</reference>
<dbReference type="EMBL" id="AP006618">
    <property type="protein sequence ID" value="BAD59496.1"/>
    <property type="molecule type" value="Genomic_DNA"/>
</dbReference>
<dbReference type="OrthoDB" id="21421at2"/>
<dbReference type="GeneID" id="61135249"/>
<name>Q5YQP5_NOCFA</name>
<evidence type="ECO:0000259" key="1">
    <source>
        <dbReference type="Pfam" id="PF17775"/>
    </source>
</evidence>
<accession>Q5YQP5</accession>
<dbReference type="InterPro" id="IPR032710">
    <property type="entry name" value="NTF2-like_dom_sf"/>
</dbReference>
<dbReference type="Proteomes" id="UP000006820">
    <property type="component" value="Chromosome"/>
</dbReference>